<organism evidence="2 3">
    <name type="scientific">Mucilaginibacter gynuensis</name>
    <dbReference type="NCBI Taxonomy" id="1302236"/>
    <lineage>
        <taxon>Bacteria</taxon>
        <taxon>Pseudomonadati</taxon>
        <taxon>Bacteroidota</taxon>
        <taxon>Sphingobacteriia</taxon>
        <taxon>Sphingobacteriales</taxon>
        <taxon>Sphingobacteriaceae</taxon>
        <taxon>Mucilaginibacter</taxon>
    </lineage>
</organism>
<evidence type="ECO:0000256" key="1">
    <source>
        <dbReference type="SAM" id="SignalP"/>
    </source>
</evidence>
<sequence length="167" mass="18163">MKKLLLALLFCYALTAKAQTATPTAAFSIGPELGIPTMSIYKVGFSLLGKVEIPVSDPLSLSITGGYSSFGFKRTLIGSNISQEAAKFAPVKAGVRYFASSGFYIEGELGVAIGLNYEKDKLFAYSIGPGFLIPVGEKQNVDLGFRYEKWRNQLTQTGIRVAYRIGW</sequence>
<proteinExistence type="predicted"/>
<evidence type="ECO:0000313" key="2">
    <source>
        <dbReference type="EMBL" id="GAA4331127.1"/>
    </source>
</evidence>
<feature type="chain" id="PRO_5046456130" description="Outer membrane protein beta-barrel domain-containing protein" evidence="1">
    <location>
        <begin position="19"/>
        <end position="167"/>
    </location>
</feature>
<comment type="caution">
    <text evidence="2">The sequence shown here is derived from an EMBL/GenBank/DDBJ whole genome shotgun (WGS) entry which is preliminary data.</text>
</comment>
<dbReference type="EMBL" id="BAABFT010000011">
    <property type="protein sequence ID" value="GAA4331127.1"/>
    <property type="molecule type" value="Genomic_DNA"/>
</dbReference>
<dbReference type="RefSeq" id="WP_345212615.1">
    <property type="nucleotide sequence ID" value="NZ_BAABFT010000011.1"/>
</dbReference>
<gene>
    <name evidence="2" type="ORF">GCM10023149_36750</name>
</gene>
<evidence type="ECO:0000313" key="3">
    <source>
        <dbReference type="Proteomes" id="UP001500582"/>
    </source>
</evidence>
<protein>
    <recommendedName>
        <fullName evidence="4">Outer membrane protein beta-barrel domain-containing protein</fullName>
    </recommendedName>
</protein>
<feature type="signal peptide" evidence="1">
    <location>
        <begin position="1"/>
        <end position="18"/>
    </location>
</feature>
<reference evidence="3" key="1">
    <citation type="journal article" date="2019" name="Int. J. Syst. Evol. Microbiol.">
        <title>The Global Catalogue of Microorganisms (GCM) 10K type strain sequencing project: providing services to taxonomists for standard genome sequencing and annotation.</title>
        <authorList>
            <consortium name="The Broad Institute Genomics Platform"/>
            <consortium name="The Broad Institute Genome Sequencing Center for Infectious Disease"/>
            <person name="Wu L."/>
            <person name="Ma J."/>
        </authorList>
    </citation>
    <scope>NUCLEOTIDE SEQUENCE [LARGE SCALE GENOMIC DNA]</scope>
    <source>
        <strain evidence="3">JCM 17705</strain>
    </source>
</reference>
<dbReference type="Proteomes" id="UP001500582">
    <property type="component" value="Unassembled WGS sequence"/>
</dbReference>
<accession>A0ABP8GWV0</accession>
<keyword evidence="1" id="KW-0732">Signal</keyword>
<keyword evidence="3" id="KW-1185">Reference proteome</keyword>
<name>A0ABP8GWV0_9SPHI</name>
<evidence type="ECO:0008006" key="4">
    <source>
        <dbReference type="Google" id="ProtNLM"/>
    </source>
</evidence>